<feature type="transmembrane region" description="Helical" evidence="1">
    <location>
        <begin position="95"/>
        <end position="116"/>
    </location>
</feature>
<dbReference type="RefSeq" id="WP_110269807.1">
    <property type="nucleotide sequence ID" value="NZ_CP029289.2"/>
</dbReference>
<feature type="transmembrane region" description="Helical" evidence="1">
    <location>
        <begin position="66"/>
        <end position="89"/>
    </location>
</feature>
<protein>
    <recommendedName>
        <fullName evidence="4">MFS transporter</fullName>
    </recommendedName>
</protein>
<dbReference type="Proteomes" id="UP000248044">
    <property type="component" value="Chromosome"/>
</dbReference>
<organism evidence="2 3">
    <name type="scientific">Acidianus brierleyi</name>
    <dbReference type="NCBI Taxonomy" id="41673"/>
    <lineage>
        <taxon>Archaea</taxon>
        <taxon>Thermoproteota</taxon>
        <taxon>Thermoprotei</taxon>
        <taxon>Sulfolobales</taxon>
        <taxon>Sulfolobaceae</taxon>
        <taxon>Acidianus</taxon>
    </lineage>
</organism>
<evidence type="ECO:0008006" key="4">
    <source>
        <dbReference type="Google" id="ProtNLM"/>
    </source>
</evidence>
<evidence type="ECO:0000256" key="1">
    <source>
        <dbReference type="SAM" id="Phobius"/>
    </source>
</evidence>
<keyword evidence="1" id="KW-0812">Transmembrane</keyword>
<name>A0A2U9ID22_9CREN</name>
<dbReference type="EMBL" id="CP029289">
    <property type="protein sequence ID" value="AWR93923.1"/>
    <property type="molecule type" value="Genomic_DNA"/>
</dbReference>
<dbReference type="KEGG" id="abri:DFR85_04115"/>
<keyword evidence="3" id="KW-1185">Reference proteome</keyword>
<dbReference type="OrthoDB" id="42328at2157"/>
<feature type="transmembrane region" description="Helical" evidence="1">
    <location>
        <begin position="262"/>
        <end position="280"/>
    </location>
</feature>
<gene>
    <name evidence="2" type="ORF">DFR85_04115</name>
</gene>
<reference evidence="2 3" key="1">
    <citation type="submission" date="2018-05" db="EMBL/GenBank/DDBJ databases">
        <title>Complete Genome Sequences of Extremely Thermoacidophilic, Metal-Mobilizing Type-Strain Members of the Archaeal Family Sulfolobaceae: Acidianus brierleyi DSM-1651T, Acidianus sulfidivorans DSM-18786T, Metallosphaera hakonensis DSM-7519T, and Metallosphaera prunae DSM-10039T.</title>
        <authorList>
            <person name="Counts J.A."/>
            <person name="Kelly R.M."/>
        </authorList>
    </citation>
    <scope>NUCLEOTIDE SEQUENCE [LARGE SCALE GENOMIC DNA]</scope>
    <source>
        <strain evidence="2 3">DSM 1651</strain>
    </source>
</reference>
<proteinExistence type="predicted"/>
<feature type="transmembrane region" description="Helical" evidence="1">
    <location>
        <begin position="157"/>
        <end position="176"/>
    </location>
</feature>
<accession>A0A2U9ID22</accession>
<sequence length="375" mass="42645">MKKNFLIASWLFGLGNSFSAPLIGLYIYINSSIFYTLDFLMINSLFILIGYMAVGYLTTIWKKSIIYYRLGIFLYIVFYITLFIINVNAPKVIDFIGALYGIAQGFYWSGWDILFYNTPKKLNFFNKSAYLGFITSVVAPGVYGSLLSIFHGNGYEILFTITSFFLLLSVLLVENIEVDSFKFDIRKSISVFNENKIYKNSMTSLAIISGVNYILGNLNTILIYSIAKTYFNFMIINYLMTALSIFSIYILRDRLVNRIKPYKLVLTGSIIIGISSLFIISGVPLIYLASFNIASPLIYPVIDVFNWNNMDRRFLTSYLVNRQIFLNLGRILSSVTEIFLANLSTGEEIIPLLPVVVIASLIFARSNSKEEVIEA</sequence>
<keyword evidence="1" id="KW-1133">Transmembrane helix</keyword>
<keyword evidence="1" id="KW-0472">Membrane</keyword>
<feature type="transmembrane region" description="Helical" evidence="1">
    <location>
        <begin position="128"/>
        <end position="151"/>
    </location>
</feature>
<evidence type="ECO:0000313" key="2">
    <source>
        <dbReference type="EMBL" id="AWR93923.1"/>
    </source>
</evidence>
<dbReference type="AlphaFoldDB" id="A0A2U9ID22"/>
<feature type="transmembrane region" description="Helical" evidence="1">
    <location>
        <begin position="230"/>
        <end position="250"/>
    </location>
</feature>
<feature type="transmembrane region" description="Helical" evidence="1">
    <location>
        <begin position="35"/>
        <end position="54"/>
    </location>
</feature>
<evidence type="ECO:0000313" key="3">
    <source>
        <dbReference type="Proteomes" id="UP000248044"/>
    </source>
</evidence>
<dbReference type="GeneID" id="36831313"/>